<name>A0A1G2FYG6_9BACT</name>
<sequence length="76" mass="9194">MENEYYTIKSAASLLGVTTLTLRNWDKQGKLIPYRHPFNNYRLYKKNQIEEILERLERRRDIPRKIEVALIEEKGE</sequence>
<protein>
    <recommendedName>
        <fullName evidence="1">HTH merR-type domain-containing protein</fullName>
    </recommendedName>
</protein>
<dbReference type="AlphaFoldDB" id="A0A1G2FYG6"/>
<accession>A0A1G2FYG6</accession>
<dbReference type="Gene3D" id="1.10.1660.10">
    <property type="match status" value="1"/>
</dbReference>
<dbReference type="EMBL" id="MHNI01000011">
    <property type="protein sequence ID" value="OGZ43114.1"/>
    <property type="molecule type" value="Genomic_DNA"/>
</dbReference>
<dbReference type="SUPFAM" id="SSF46955">
    <property type="entry name" value="Putative DNA-binding domain"/>
    <property type="match status" value="1"/>
</dbReference>
<comment type="caution">
    <text evidence="2">The sequence shown here is derived from an EMBL/GenBank/DDBJ whole genome shotgun (WGS) entry which is preliminary data.</text>
</comment>
<dbReference type="Proteomes" id="UP000176700">
    <property type="component" value="Unassembled WGS sequence"/>
</dbReference>
<dbReference type="GO" id="GO:0006355">
    <property type="term" value="P:regulation of DNA-templated transcription"/>
    <property type="evidence" value="ECO:0007669"/>
    <property type="project" value="InterPro"/>
</dbReference>
<dbReference type="InterPro" id="IPR000551">
    <property type="entry name" value="MerR-type_HTH_dom"/>
</dbReference>
<reference evidence="2 3" key="1">
    <citation type="journal article" date="2016" name="Nat. Commun.">
        <title>Thousands of microbial genomes shed light on interconnected biogeochemical processes in an aquifer system.</title>
        <authorList>
            <person name="Anantharaman K."/>
            <person name="Brown C.T."/>
            <person name="Hug L.A."/>
            <person name="Sharon I."/>
            <person name="Castelle C.J."/>
            <person name="Probst A.J."/>
            <person name="Thomas B.C."/>
            <person name="Singh A."/>
            <person name="Wilkins M.J."/>
            <person name="Karaoz U."/>
            <person name="Brodie E.L."/>
            <person name="Williams K.H."/>
            <person name="Hubbard S.S."/>
            <person name="Banfield J.F."/>
        </authorList>
    </citation>
    <scope>NUCLEOTIDE SEQUENCE [LARGE SCALE GENOMIC DNA]</scope>
</reference>
<dbReference type="PROSITE" id="PS50937">
    <property type="entry name" value="HTH_MERR_2"/>
    <property type="match status" value="1"/>
</dbReference>
<evidence type="ECO:0000313" key="2">
    <source>
        <dbReference type="EMBL" id="OGZ43114.1"/>
    </source>
</evidence>
<dbReference type="InterPro" id="IPR009061">
    <property type="entry name" value="DNA-bd_dom_put_sf"/>
</dbReference>
<feature type="domain" description="HTH merR-type" evidence="1">
    <location>
        <begin position="5"/>
        <end position="50"/>
    </location>
</feature>
<evidence type="ECO:0000313" key="3">
    <source>
        <dbReference type="Proteomes" id="UP000176700"/>
    </source>
</evidence>
<gene>
    <name evidence="2" type="ORF">A2W41_00260</name>
</gene>
<organism evidence="2 3">
    <name type="scientific">Candidatus Ryanbacteria bacterium RIFCSPHIGHO2_01_45_13</name>
    <dbReference type="NCBI Taxonomy" id="1802112"/>
    <lineage>
        <taxon>Bacteria</taxon>
        <taxon>Candidatus Ryaniibacteriota</taxon>
    </lineage>
</organism>
<dbReference type="GO" id="GO:0003677">
    <property type="term" value="F:DNA binding"/>
    <property type="evidence" value="ECO:0007669"/>
    <property type="project" value="InterPro"/>
</dbReference>
<dbReference type="Pfam" id="PF00376">
    <property type="entry name" value="MerR"/>
    <property type="match status" value="1"/>
</dbReference>
<proteinExistence type="predicted"/>
<evidence type="ECO:0000259" key="1">
    <source>
        <dbReference type="PROSITE" id="PS50937"/>
    </source>
</evidence>